<accession>A0AAV0PAG9</accession>
<dbReference type="Proteomes" id="UP001154282">
    <property type="component" value="Unassembled WGS sequence"/>
</dbReference>
<dbReference type="InterPro" id="IPR055290">
    <property type="entry name" value="At3g26010-like"/>
</dbReference>
<evidence type="ECO:0000313" key="2">
    <source>
        <dbReference type="Proteomes" id="UP001154282"/>
    </source>
</evidence>
<name>A0AAV0PAG9_9ROSI</name>
<dbReference type="PANTHER" id="PTHR35546:SF128">
    <property type="entry name" value="F-BOX ASSOCIATED DOMAIN-CONTAINING PROTEIN"/>
    <property type="match status" value="1"/>
</dbReference>
<dbReference type="PANTHER" id="PTHR35546">
    <property type="entry name" value="F-BOX PROTEIN INTERACTION DOMAIN PROTEIN-RELATED"/>
    <property type="match status" value="1"/>
</dbReference>
<organism evidence="1 2">
    <name type="scientific">Linum tenue</name>
    <dbReference type="NCBI Taxonomy" id="586396"/>
    <lineage>
        <taxon>Eukaryota</taxon>
        <taxon>Viridiplantae</taxon>
        <taxon>Streptophyta</taxon>
        <taxon>Embryophyta</taxon>
        <taxon>Tracheophyta</taxon>
        <taxon>Spermatophyta</taxon>
        <taxon>Magnoliopsida</taxon>
        <taxon>eudicotyledons</taxon>
        <taxon>Gunneridae</taxon>
        <taxon>Pentapetalae</taxon>
        <taxon>rosids</taxon>
        <taxon>fabids</taxon>
        <taxon>Malpighiales</taxon>
        <taxon>Linaceae</taxon>
        <taxon>Linum</taxon>
    </lineage>
</organism>
<keyword evidence="2" id="KW-1185">Reference proteome</keyword>
<protein>
    <recommendedName>
        <fullName evidence="3">F-box domain-containing protein</fullName>
    </recommendedName>
</protein>
<evidence type="ECO:0000313" key="1">
    <source>
        <dbReference type="EMBL" id="CAI0467336.1"/>
    </source>
</evidence>
<proteinExistence type="predicted"/>
<reference evidence="1" key="1">
    <citation type="submission" date="2022-08" db="EMBL/GenBank/DDBJ databases">
        <authorList>
            <person name="Gutierrez-Valencia J."/>
        </authorList>
    </citation>
    <scope>NUCLEOTIDE SEQUENCE</scope>
</reference>
<dbReference type="EMBL" id="CAMGYJ010000008">
    <property type="protein sequence ID" value="CAI0467336.1"/>
    <property type="molecule type" value="Genomic_DNA"/>
</dbReference>
<comment type="caution">
    <text evidence="1">The sequence shown here is derived from an EMBL/GenBank/DDBJ whole genome shotgun (WGS) entry which is preliminary data.</text>
</comment>
<dbReference type="AlphaFoldDB" id="A0AAV0PAG9"/>
<evidence type="ECO:0008006" key="3">
    <source>
        <dbReference type="Google" id="ProtNLM"/>
    </source>
</evidence>
<sequence>MATEDSRRKTLAISLPAGISKLGDHDLLAEFLCRLSDTKSAWRCKSVCKRWDLLLVQFADRNGGRNPDGELRRTFLVCNPFTKQWVALPLAPKTSSTAITARLVCKPCNSIINTLFFGVAGGGEEPFTHHSDYRFFVVRLHRYGRESDVFCSEAGEWMELALCASIPRWDLDYDVVSLNGKLYWKDYDRKSVVVGWNPYTTAD</sequence>
<gene>
    <name evidence="1" type="ORF">LITE_LOCUS37396</name>
</gene>